<dbReference type="PANTHER" id="PTHR45436:SF5">
    <property type="entry name" value="SENSOR HISTIDINE KINASE TRCS"/>
    <property type="match status" value="1"/>
</dbReference>
<dbReference type="Gene3D" id="3.30.565.10">
    <property type="entry name" value="Histidine kinase-like ATPase, C-terminal domain"/>
    <property type="match status" value="1"/>
</dbReference>
<feature type="domain" description="Histidine kinase/HSP90-like ATPase" evidence="7">
    <location>
        <begin position="245"/>
        <end position="358"/>
    </location>
</feature>
<proteinExistence type="predicted"/>
<dbReference type="EMBL" id="BAABAS010000031">
    <property type="protein sequence ID" value="GAA4242334.1"/>
    <property type="molecule type" value="Genomic_DNA"/>
</dbReference>
<dbReference type="InterPro" id="IPR003594">
    <property type="entry name" value="HATPase_dom"/>
</dbReference>
<keyword evidence="3" id="KW-0597">Phosphoprotein</keyword>
<dbReference type="InterPro" id="IPR036890">
    <property type="entry name" value="HATPase_C_sf"/>
</dbReference>
<organism evidence="8 9">
    <name type="scientific">Actinomadura meridiana</name>
    <dbReference type="NCBI Taxonomy" id="559626"/>
    <lineage>
        <taxon>Bacteria</taxon>
        <taxon>Bacillati</taxon>
        <taxon>Actinomycetota</taxon>
        <taxon>Actinomycetes</taxon>
        <taxon>Streptosporangiales</taxon>
        <taxon>Thermomonosporaceae</taxon>
        <taxon>Actinomadura</taxon>
    </lineage>
</organism>
<dbReference type="InterPro" id="IPR050428">
    <property type="entry name" value="TCS_sensor_his_kinase"/>
</dbReference>
<evidence type="ECO:0000256" key="5">
    <source>
        <dbReference type="ARBA" id="ARBA00022777"/>
    </source>
</evidence>
<dbReference type="Pfam" id="PF02518">
    <property type="entry name" value="HATPase_c"/>
    <property type="match status" value="1"/>
</dbReference>
<feature type="compositionally biased region" description="Low complexity" evidence="6">
    <location>
        <begin position="359"/>
        <end position="377"/>
    </location>
</feature>
<evidence type="ECO:0000313" key="8">
    <source>
        <dbReference type="EMBL" id="GAA4242334.1"/>
    </source>
</evidence>
<evidence type="ECO:0000256" key="6">
    <source>
        <dbReference type="SAM" id="MobiDB-lite"/>
    </source>
</evidence>
<evidence type="ECO:0000259" key="7">
    <source>
        <dbReference type="SMART" id="SM00387"/>
    </source>
</evidence>
<evidence type="ECO:0000256" key="3">
    <source>
        <dbReference type="ARBA" id="ARBA00022553"/>
    </source>
</evidence>
<name>A0ABP8CRC3_9ACTN</name>
<evidence type="ECO:0000256" key="4">
    <source>
        <dbReference type="ARBA" id="ARBA00022679"/>
    </source>
</evidence>
<sequence>MVTTSRLHPIGQGRAAEHADDLIGRLDRRGLRACQAVPVSRGAVGLSAGAVRVQVERPDDAVDQVVAVQPVSRWRGAADLAWHWERPLVGYRHPVRWFQPFCPAGTPDRAADAIVASLAARARAHAFLAHAPFASAGGDANERELLDSAARPVHALVYRLLEVLAATQRGVEDPALLRQLFAIDHLGMRTLRALERLGVLGGATARRLPEPLPLSTVMRQAAAQVEHYRRVRIPPTGIDVDVPQDAAPELGLLLAELIENATRFSHPDTDVLVTVAATSGGVRIEVADRGLSMAPDKRAALNRLLAQPDEASPRDQIITGTIGVLVVAILAQRNDVRVVLNPGADAGTRAVVELPDTVLLTPRTTTPGTAVPPATNPSTAAPDEGDTRQQAGLAGPPGWPPVSPRTVPPELGLAEAPPSPAAGSVDEISSRQAETGPAIGTPSADLPALPRRAPNRTLGSAPGARSGPQVPAARPPRRERPATEQAADFLEAVTDTPDAPDGPAAG</sequence>
<dbReference type="PANTHER" id="PTHR45436">
    <property type="entry name" value="SENSOR HISTIDINE KINASE YKOH"/>
    <property type="match status" value="1"/>
</dbReference>
<dbReference type="Proteomes" id="UP001501710">
    <property type="component" value="Unassembled WGS sequence"/>
</dbReference>
<evidence type="ECO:0000256" key="2">
    <source>
        <dbReference type="ARBA" id="ARBA00012438"/>
    </source>
</evidence>
<dbReference type="SMART" id="SM00387">
    <property type="entry name" value="HATPase_c"/>
    <property type="match status" value="1"/>
</dbReference>
<keyword evidence="5" id="KW-0418">Kinase</keyword>
<keyword evidence="4" id="KW-0808">Transferase</keyword>
<reference evidence="9" key="1">
    <citation type="journal article" date="2019" name="Int. J. Syst. Evol. Microbiol.">
        <title>The Global Catalogue of Microorganisms (GCM) 10K type strain sequencing project: providing services to taxonomists for standard genome sequencing and annotation.</title>
        <authorList>
            <consortium name="The Broad Institute Genomics Platform"/>
            <consortium name="The Broad Institute Genome Sequencing Center for Infectious Disease"/>
            <person name="Wu L."/>
            <person name="Ma J."/>
        </authorList>
    </citation>
    <scope>NUCLEOTIDE SEQUENCE [LARGE SCALE GENOMIC DNA]</scope>
    <source>
        <strain evidence="9">JCM 17440</strain>
    </source>
</reference>
<evidence type="ECO:0000313" key="9">
    <source>
        <dbReference type="Proteomes" id="UP001501710"/>
    </source>
</evidence>
<gene>
    <name evidence="8" type="ORF">GCM10022254_74970</name>
</gene>
<comment type="caution">
    <text evidence="8">The sequence shown here is derived from an EMBL/GenBank/DDBJ whole genome shotgun (WGS) entry which is preliminary data.</text>
</comment>
<keyword evidence="9" id="KW-1185">Reference proteome</keyword>
<feature type="region of interest" description="Disordered" evidence="6">
    <location>
        <begin position="359"/>
        <end position="506"/>
    </location>
</feature>
<dbReference type="EC" id="2.7.13.3" evidence="2"/>
<comment type="catalytic activity">
    <reaction evidence="1">
        <text>ATP + protein L-histidine = ADP + protein N-phospho-L-histidine.</text>
        <dbReference type="EC" id="2.7.13.3"/>
    </reaction>
</comment>
<feature type="compositionally biased region" description="Pro residues" evidence="6">
    <location>
        <begin position="397"/>
        <end position="407"/>
    </location>
</feature>
<accession>A0ABP8CRC3</accession>
<evidence type="ECO:0000256" key="1">
    <source>
        <dbReference type="ARBA" id="ARBA00000085"/>
    </source>
</evidence>
<protein>
    <recommendedName>
        <fullName evidence="2">histidine kinase</fullName>
        <ecNumber evidence="2">2.7.13.3</ecNumber>
    </recommendedName>
</protein>
<dbReference type="SUPFAM" id="SSF55874">
    <property type="entry name" value="ATPase domain of HSP90 chaperone/DNA topoisomerase II/histidine kinase"/>
    <property type="match status" value="1"/>
</dbReference>